<dbReference type="EMBL" id="LS483250">
    <property type="protein sequence ID" value="SQD79698.1"/>
    <property type="molecule type" value="Genomic_DNA"/>
</dbReference>
<dbReference type="InterPro" id="IPR053931">
    <property type="entry name" value="RapZ_C"/>
</dbReference>
<name>A0A330LV57_9GAMM</name>
<dbReference type="Proteomes" id="UP000250163">
    <property type="component" value="Chromosome MORIYA"/>
</dbReference>
<feature type="domain" description="RapZ-like N-terminal" evidence="5">
    <location>
        <begin position="1"/>
        <end position="155"/>
    </location>
</feature>
<dbReference type="NCBIfam" id="NF003828">
    <property type="entry name" value="PRK05416.1"/>
    <property type="match status" value="1"/>
</dbReference>
<keyword evidence="1 4" id="KW-0547">Nucleotide-binding</keyword>
<evidence type="ECO:0000256" key="1">
    <source>
        <dbReference type="ARBA" id="ARBA00022741"/>
    </source>
</evidence>
<keyword evidence="8" id="KW-1185">Reference proteome</keyword>
<evidence type="ECO:0000259" key="6">
    <source>
        <dbReference type="Pfam" id="PF22740"/>
    </source>
</evidence>
<reference evidence="8" key="1">
    <citation type="submission" date="2018-05" db="EMBL/GenBank/DDBJ databases">
        <authorList>
            <person name="Cea G.-C."/>
            <person name="William W."/>
        </authorList>
    </citation>
    <scope>NUCLEOTIDE SEQUENCE [LARGE SCALE GENOMIC DNA]</scope>
    <source>
        <strain evidence="8">DB21MT 5</strain>
    </source>
</reference>
<dbReference type="InterPro" id="IPR027417">
    <property type="entry name" value="P-loop_NTPase"/>
</dbReference>
<dbReference type="Pfam" id="PF03668">
    <property type="entry name" value="RapZ-like_N"/>
    <property type="match status" value="1"/>
</dbReference>
<dbReference type="HAMAP" id="MF_00636">
    <property type="entry name" value="RapZ_like"/>
    <property type="match status" value="1"/>
</dbReference>
<protein>
    <submittedName>
        <fullName evidence="7">Uncharacterized protein</fullName>
    </submittedName>
</protein>
<dbReference type="PIRSF" id="PIRSF005052">
    <property type="entry name" value="P-loopkin"/>
    <property type="match status" value="1"/>
</dbReference>
<dbReference type="InterPro" id="IPR053930">
    <property type="entry name" value="RapZ-like_N"/>
</dbReference>
<feature type="binding site" evidence="4">
    <location>
        <begin position="8"/>
        <end position="15"/>
    </location>
    <ligand>
        <name>ATP</name>
        <dbReference type="ChEBI" id="CHEBI:30616"/>
    </ligand>
</feature>
<evidence type="ECO:0000259" key="5">
    <source>
        <dbReference type="Pfam" id="PF03668"/>
    </source>
</evidence>
<evidence type="ECO:0000313" key="8">
    <source>
        <dbReference type="Proteomes" id="UP000250163"/>
    </source>
</evidence>
<feature type="binding site" evidence="4">
    <location>
        <begin position="56"/>
        <end position="59"/>
    </location>
    <ligand>
        <name>GTP</name>
        <dbReference type="ChEBI" id="CHEBI:37565"/>
    </ligand>
</feature>
<keyword evidence="3 4" id="KW-0342">GTP-binding</keyword>
<dbReference type="GO" id="GO:0005525">
    <property type="term" value="F:GTP binding"/>
    <property type="evidence" value="ECO:0007669"/>
    <property type="project" value="UniProtKB-UniRule"/>
</dbReference>
<evidence type="ECO:0000313" key="7">
    <source>
        <dbReference type="EMBL" id="SQD79698.1"/>
    </source>
</evidence>
<dbReference type="Pfam" id="PF22740">
    <property type="entry name" value="PapZ_C"/>
    <property type="match status" value="1"/>
</dbReference>
<gene>
    <name evidence="7" type="primary">yhbJ</name>
    <name evidence="7" type="ORF">MORIYA_3243</name>
</gene>
<evidence type="ECO:0000256" key="3">
    <source>
        <dbReference type="ARBA" id="ARBA00023134"/>
    </source>
</evidence>
<dbReference type="OrthoDB" id="9784461at2"/>
<keyword evidence="2 4" id="KW-0067">ATP-binding</keyword>
<dbReference type="PANTHER" id="PTHR30448:SF0">
    <property type="entry name" value="RNASE ADAPTER PROTEIN RAPZ"/>
    <property type="match status" value="1"/>
</dbReference>
<dbReference type="Gene3D" id="3.40.50.300">
    <property type="entry name" value="P-loop containing nucleotide triphosphate hydrolases"/>
    <property type="match status" value="1"/>
</dbReference>
<dbReference type="PANTHER" id="PTHR30448">
    <property type="entry name" value="RNASE ADAPTER PROTEIN RAPZ"/>
    <property type="match status" value="1"/>
</dbReference>
<organism evidence="7 8">
    <name type="scientific">Moritella yayanosii</name>
    <dbReference type="NCBI Taxonomy" id="69539"/>
    <lineage>
        <taxon>Bacteria</taxon>
        <taxon>Pseudomonadati</taxon>
        <taxon>Pseudomonadota</taxon>
        <taxon>Gammaproteobacteria</taxon>
        <taxon>Alteromonadales</taxon>
        <taxon>Moritellaceae</taxon>
        <taxon>Moritella</taxon>
    </lineage>
</organism>
<proteinExistence type="inferred from homology"/>
<dbReference type="KEGG" id="mya:MORIYA_3243"/>
<sequence length="287" mass="32792">MKLIIVSGQSGSGKSIALRVLEDLGYYCVDNLPVTLLPQLLQTLNSKTEQVAVSIDVRNLPKEKQELNDIIAELKASTELTSLFLDTNQSVLIKRYSETRRLHPLTKDDLSLSQAIEMEQQRLRPLALLADLKIDTSELNIHELSEQIKERILGKKKNQLVLVFQSFGFKHGLPMDADYVFDVRFLPNPHWIPELKPYTGLDEPVINYLSQQPEVISFALQIENLLTTWLPLLEKNNRSYVTVAIGCTGGQHRSVFIAEKLAKYFKQQDYVVQTRHQTLEKNKHKIS</sequence>
<feature type="domain" description="RapZ C-terminal" evidence="6">
    <location>
        <begin position="162"/>
        <end position="279"/>
    </location>
</feature>
<accession>A0A330LV57</accession>
<dbReference type="GO" id="GO:0005524">
    <property type="term" value="F:ATP binding"/>
    <property type="evidence" value="ECO:0007669"/>
    <property type="project" value="UniProtKB-UniRule"/>
</dbReference>
<dbReference type="AlphaFoldDB" id="A0A330LV57"/>
<dbReference type="SUPFAM" id="SSF52540">
    <property type="entry name" value="P-loop containing nucleoside triphosphate hydrolases"/>
    <property type="match status" value="1"/>
</dbReference>
<evidence type="ECO:0000256" key="2">
    <source>
        <dbReference type="ARBA" id="ARBA00022840"/>
    </source>
</evidence>
<dbReference type="InterPro" id="IPR005337">
    <property type="entry name" value="RapZ-like"/>
</dbReference>
<evidence type="ECO:0000256" key="4">
    <source>
        <dbReference type="HAMAP-Rule" id="MF_00636"/>
    </source>
</evidence>
<dbReference type="RefSeq" id="WP_112716522.1">
    <property type="nucleotide sequence ID" value="NZ_LS483250.1"/>
</dbReference>